<feature type="transmembrane region" description="Helical" evidence="5">
    <location>
        <begin position="515"/>
        <end position="536"/>
    </location>
</feature>
<gene>
    <name evidence="8" type="primary">LOC103519498</name>
</gene>
<keyword evidence="3 5" id="KW-1133">Transmembrane helix</keyword>
<dbReference type="PRINTS" id="PR00171">
    <property type="entry name" value="SUGRTRNSPORT"/>
</dbReference>
<evidence type="ECO:0000313" key="8">
    <source>
        <dbReference type="RefSeq" id="XP_026686778.1"/>
    </source>
</evidence>
<dbReference type="Pfam" id="PF00083">
    <property type="entry name" value="Sugar_tr"/>
    <property type="match status" value="3"/>
</dbReference>
<keyword evidence="4 5" id="KW-0472">Membrane</keyword>
<feature type="transmembrane region" description="Helical" evidence="5">
    <location>
        <begin position="395"/>
        <end position="413"/>
    </location>
</feature>
<dbReference type="PROSITE" id="PS50850">
    <property type="entry name" value="MFS"/>
    <property type="match status" value="1"/>
</dbReference>
<dbReference type="KEGG" id="dci:103519498"/>
<evidence type="ECO:0000256" key="2">
    <source>
        <dbReference type="ARBA" id="ARBA00022692"/>
    </source>
</evidence>
<accession>A0A3Q0JI48</accession>
<dbReference type="Proteomes" id="UP000079169">
    <property type="component" value="Unplaced"/>
</dbReference>
<evidence type="ECO:0000313" key="7">
    <source>
        <dbReference type="Proteomes" id="UP000079169"/>
    </source>
</evidence>
<keyword evidence="2 5" id="KW-0812">Transmembrane</keyword>
<organism evidence="7 8">
    <name type="scientific">Diaphorina citri</name>
    <name type="common">Asian citrus psyllid</name>
    <dbReference type="NCBI Taxonomy" id="121845"/>
    <lineage>
        <taxon>Eukaryota</taxon>
        <taxon>Metazoa</taxon>
        <taxon>Ecdysozoa</taxon>
        <taxon>Arthropoda</taxon>
        <taxon>Hexapoda</taxon>
        <taxon>Insecta</taxon>
        <taxon>Pterygota</taxon>
        <taxon>Neoptera</taxon>
        <taxon>Paraneoptera</taxon>
        <taxon>Hemiptera</taxon>
        <taxon>Sternorrhyncha</taxon>
        <taxon>Psylloidea</taxon>
        <taxon>Psyllidae</taxon>
        <taxon>Diaphorininae</taxon>
        <taxon>Diaphorina</taxon>
    </lineage>
</organism>
<evidence type="ECO:0000256" key="5">
    <source>
        <dbReference type="SAM" id="Phobius"/>
    </source>
</evidence>
<reference evidence="8" key="1">
    <citation type="submission" date="2025-08" db="UniProtKB">
        <authorList>
            <consortium name="RefSeq"/>
        </authorList>
    </citation>
    <scope>IDENTIFICATION</scope>
</reference>
<dbReference type="SUPFAM" id="SSF103473">
    <property type="entry name" value="MFS general substrate transporter"/>
    <property type="match status" value="1"/>
</dbReference>
<feature type="transmembrane region" description="Helical" evidence="5">
    <location>
        <begin position="49"/>
        <end position="68"/>
    </location>
</feature>
<dbReference type="InterPro" id="IPR050549">
    <property type="entry name" value="MFS_Trehalose_Transporter"/>
</dbReference>
<dbReference type="PROSITE" id="PS00217">
    <property type="entry name" value="SUGAR_TRANSPORT_2"/>
    <property type="match status" value="1"/>
</dbReference>
<dbReference type="RefSeq" id="XP_026686778.1">
    <property type="nucleotide sequence ID" value="XM_026830977.1"/>
</dbReference>
<feature type="transmembrane region" description="Helical" evidence="5">
    <location>
        <begin position="542"/>
        <end position="566"/>
    </location>
</feature>
<dbReference type="GO" id="GO:0016020">
    <property type="term" value="C:membrane"/>
    <property type="evidence" value="ECO:0007669"/>
    <property type="project" value="UniProtKB-SubCell"/>
</dbReference>
<feature type="transmembrane region" description="Helical" evidence="5">
    <location>
        <begin position="479"/>
        <end position="503"/>
    </location>
</feature>
<dbReference type="GO" id="GO:0022857">
    <property type="term" value="F:transmembrane transporter activity"/>
    <property type="evidence" value="ECO:0007669"/>
    <property type="project" value="InterPro"/>
</dbReference>
<evidence type="ECO:0000256" key="1">
    <source>
        <dbReference type="ARBA" id="ARBA00004141"/>
    </source>
</evidence>
<dbReference type="PROSITE" id="PS00216">
    <property type="entry name" value="SUGAR_TRANSPORT_1"/>
    <property type="match status" value="1"/>
</dbReference>
<feature type="transmembrane region" description="Helical" evidence="5">
    <location>
        <begin position="203"/>
        <end position="223"/>
    </location>
</feature>
<evidence type="ECO:0000256" key="4">
    <source>
        <dbReference type="ARBA" id="ARBA00023136"/>
    </source>
</evidence>
<dbReference type="InterPro" id="IPR003663">
    <property type="entry name" value="Sugar/inositol_transpt"/>
</dbReference>
<evidence type="ECO:0000259" key="6">
    <source>
        <dbReference type="PROSITE" id="PS50850"/>
    </source>
</evidence>
<dbReference type="InterPro" id="IPR036259">
    <property type="entry name" value="MFS_trans_sf"/>
</dbReference>
<dbReference type="InterPro" id="IPR005829">
    <property type="entry name" value="Sugar_transporter_CS"/>
</dbReference>
<evidence type="ECO:0000256" key="3">
    <source>
        <dbReference type="ARBA" id="ARBA00022989"/>
    </source>
</evidence>
<proteinExistence type="predicted"/>
<feature type="transmembrane region" description="Helical" evidence="5">
    <location>
        <begin position="243"/>
        <end position="261"/>
    </location>
</feature>
<name>A0A3Q0JI48_DIACI</name>
<feature type="transmembrane region" description="Helical" evidence="5">
    <location>
        <begin position="331"/>
        <end position="354"/>
    </location>
</feature>
<sequence length="626" mass="68441">MKQMGENLPLKSSMPLNYQTANPGNPNYLIGGTMDSDSKPSTKGIIVQILYSLLGCASVLSPGMNMGYSAFALTYMRTQLYLSTDQETWIASLSNLVTPIGCLLSGPILERYGRKFTLILVSVPCSIGWFLMAFEPTLTRIYIGRILTGLATGLASTPGSVYAAECTLSTLRGYLMSGSSVFLCLGILVVNILGLVFKDNWQIVAAIGGGVSLVVAFITLIFVPESPVWLLDFVKDSGVTKNIGFIAVLLGALRLSVIFLGTCCSKTLGWLVTNGYESRATKSLKTLRGTSRTQVIQKELSAMLANKRKAVAHAQGNMWSNLHRPEVYKPLIILNVFFLFQQLTGIYVAVSYTLDFVKDSGVTKDIGFIAVLLGALRLGVIFLGTCCSKTLGRRFTAIVSGVGMTPCLLLLAFDRYQNQIRVQPDAPNFNSPLFLATNLTSSSLLNTSLSSNVTTTLAPLVNITLPSVAGQAAAGQTSWVPLAAIILYIVFSTFGFLIIPWSLLGEIYPAKCRDVACGITACLAYLFNFAMVKYYPYMSRSIGSYGVFCFYGIMAFIGTIFVIIFLPETQGKTLTEIEQYFMGSNARPRGRTDEEIQGISYIGKPEIVREFYGDWKVREFQEKRDK</sequence>
<protein>
    <submittedName>
        <fullName evidence="8">Facilitated trehalose transporter Tret1</fullName>
    </submittedName>
</protein>
<keyword evidence="7" id="KW-1185">Reference proteome</keyword>
<feature type="transmembrane region" description="Helical" evidence="5">
    <location>
        <begin position="88"/>
        <end position="109"/>
    </location>
</feature>
<dbReference type="Gene3D" id="1.20.1250.20">
    <property type="entry name" value="MFS general substrate transporter like domains"/>
    <property type="match status" value="3"/>
</dbReference>
<feature type="domain" description="Major facilitator superfamily (MFS) profile" evidence="6">
    <location>
        <begin position="51"/>
        <end position="570"/>
    </location>
</feature>
<feature type="transmembrane region" description="Helical" evidence="5">
    <location>
        <begin position="366"/>
        <end position="383"/>
    </location>
</feature>
<dbReference type="InterPro" id="IPR005828">
    <property type="entry name" value="MFS_sugar_transport-like"/>
</dbReference>
<dbReference type="AlphaFoldDB" id="A0A3Q0JI48"/>
<dbReference type="PaxDb" id="121845-A0A3Q0JI48"/>
<dbReference type="PANTHER" id="PTHR48021:SF89">
    <property type="entry name" value="FI02132P-RELATED"/>
    <property type="match status" value="1"/>
</dbReference>
<comment type="subcellular location">
    <subcellularLocation>
        <location evidence="1">Membrane</location>
        <topology evidence="1">Multi-pass membrane protein</topology>
    </subcellularLocation>
</comment>
<dbReference type="STRING" id="121845.A0A3Q0JI48"/>
<feature type="transmembrane region" description="Helical" evidence="5">
    <location>
        <begin position="116"/>
        <end position="134"/>
    </location>
</feature>
<feature type="transmembrane region" description="Helical" evidence="5">
    <location>
        <begin position="174"/>
        <end position="196"/>
    </location>
</feature>
<dbReference type="InterPro" id="IPR020846">
    <property type="entry name" value="MFS_dom"/>
</dbReference>
<dbReference type="GeneID" id="103519498"/>
<dbReference type="PANTHER" id="PTHR48021">
    <property type="match status" value="1"/>
</dbReference>